<evidence type="ECO:0000256" key="13">
    <source>
        <dbReference type="ARBA" id="ARBA00035852"/>
    </source>
</evidence>
<gene>
    <name evidence="25" type="ORF">KDA_24470</name>
</gene>
<protein>
    <recommendedName>
        <fullName evidence="17">Acyl-coenzyme A thioesterase THEM4</fullName>
        <ecNumber evidence="16">3.1.2.2</ecNumber>
    </recommendedName>
    <alternativeName>
        <fullName evidence="18">Thioesterase superfamily member 4</fullName>
    </alternativeName>
</protein>
<dbReference type="Pfam" id="PF03061">
    <property type="entry name" value="4HBT"/>
    <property type="match status" value="1"/>
</dbReference>
<dbReference type="EC" id="3.1.2.2" evidence="16"/>
<evidence type="ECO:0000256" key="21">
    <source>
        <dbReference type="ARBA" id="ARBA00047969"/>
    </source>
</evidence>
<keyword evidence="12" id="KW-0966">Cell projection</keyword>
<name>A0A402B6G8_9CHLR</name>
<dbReference type="PANTHER" id="PTHR12418">
    <property type="entry name" value="ACYL-COENZYME A THIOESTERASE THEM4"/>
    <property type="match status" value="1"/>
</dbReference>
<dbReference type="Proteomes" id="UP000287171">
    <property type="component" value="Unassembled WGS sequence"/>
</dbReference>
<organism evidence="25 26">
    <name type="scientific">Dictyobacter alpinus</name>
    <dbReference type="NCBI Taxonomy" id="2014873"/>
    <lineage>
        <taxon>Bacteria</taxon>
        <taxon>Bacillati</taxon>
        <taxon>Chloroflexota</taxon>
        <taxon>Ktedonobacteria</taxon>
        <taxon>Ktedonobacterales</taxon>
        <taxon>Dictyobacteraceae</taxon>
        <taxon>Dictyobacter</taxon>
    </lineage>
</organism>
<keyword evidence="6" id="KW-0053">Apoptosis</keyword>
<dbReference type="RefSeq" id="WP_126627359.1">
    <property type="nucleotide sequence ID" value="NZ_BIFT01000001.1"/>
</dbReference>
<comment type="catalytic activity">
    <reaction evidence="21">
        <text>decanoyl-CoA + H2O = decanoate + CoA + H(+)</text>
        <dbReference type="Rhea" id="RHEA:40059"/>
        <dbReference type="ChEBI" id="CHEBI:15377"/>
        <dbReference type="ChEBI" id="CHEBI:15378"/>
        <dbReference type="ChEBI" id="CHEBI:27689"/>
        <dbReference type="ChEBI" id="CHEBI:57287"/>
        <dbReference type="ChEBI" id="CHEBI:61430"/>
    </reaction>
    <physiologicalReaction direction="left-to-right" evidence="21">
        <dbReference type="Rhea" id="RHEA:40060"/>
    </physiologicalReaction>
</comment>
<evidence type="ECO:0000256" key="6">
    <source>
        <dbReference type="ARBA" id="ARBA00022703"/>
    </source>
</evidence>
<dbReference type="GO" id="GO:0005737">
    <property type="term" value="C:cytoplasm"/>
    <property type="evidence" value="ECO:0007669"/>
    <property type="project" value="UniProtKB-SubCell"/>
</dbReference>
<evidence type="ECO:0000256" key="7">
    <source>
        <dbReference type="ARBA" id="ARBA00022801"/>
    </source>
</evidence>
<comment type="catalytic activity">
    <reaction evidence="23">
        <text>tetradecanoyl-CoA + H2O = tetradecanoate + CoA + H(+)</text>
        <dbReference type="Rhea" id="RHEA:40119"/>
        <dbReference type="ChEBI" id="CHEBI:15377"/>
        <dbReference type="ChEBI" id="CHEBI:15378"/>
        <dbReference type="ChEBI" id="CHEBI:30807"/>
        <dbReference type="ChEBI" id="CHEBI:57287"/>
        <dbReference type="ChEBI" id="CHEBI:57385"/>
    </reaction>
    <physiologicalReaction direction="left-to-right" evidence="23">
        <dbReference type="Rhea" id="RHEA:40120"/>
    </physiologicalReaction>
</comment>
<evidence type="ECO:0000256" key="22">
    <source>
        <dbReference type="ARBA" id="ARBA00048074"/>
    </source>
</evidence>
<evidence type="ECO:0000256" key="14">
    <source>
        <dbReference type="ARBA" id="ARBA00037002"/>
    </source>
</evidence>
<evidence type="ECO:0000256" key="16">
    <source>
        <dbReference type="ARBA" id="ARBA00038848"/>
    </source>
</evidence>
<dbReference type="GO" id="GO:0006631">
    <property type="term" value="P:fatty acid metabolic process"/>
    <property type="evidence" value="ECO:0007669"/>
    <property type="project" value="UniProtKB-KW"/>
</dbReference>
<keyword evidence="26" id="KW-1185">Reference proteome</keyword>
<feature type="domain" description="Thioesterase" evidence="24">
    <location>
        <begin position="49"/>
        <end position="122"/>
    </location>
</feature>
<comment type="similarity">
    <text evidence="15">Belongs to the THEM4/THEM5 thioesterase family.</text>
</comment>
<dbReference type="SUPFAM" id="SSF54637">
    <property type="entry name" value="Thioesterase/thiol ester dehydrase-isomerase"/>
    <property type="match status" value="1"/>
</dbReference>
<dbReference type="GO" id="GO:0016787">
    <property type="term" value="F:hydrolase activity"/>
    <property type="evidence" value="ECO:0007669"/>
    <property type="project" value="UniProtKB-KW"/>
</dbReference>
<evidence type="ECO:0000256" key="4">
    <source>
        <dbReference type="ARBA" id="ARBA00022475"/>
    </source>
</evidence>
<comment type="catalytic activity">
    <reaction evidence="22">
        <text>dodecanoyl-CoA + H2O = dodecanoate + CoA + H(+)</text>
        <dbReference type="Rhea" id="RHEA:30135"/>
        <dbReference type="ChEBI" id="CHEBI:15377"/>
        <dbReference type="ChEBI" id="CHEBI:15378"/>
        <dbReference type="ChEBI" id="CHEBI:18262"/>
        <dbReference type="ChEBI" id="CHEBI:57287"/>
        <dbReference type="ChEBI" id="CHEBI:57375"/>
    </reaction>
    <physiologicalReaction direction="left-to-right" evidence="22">
        <dbReference type="Rhea" id="RHEA:30136"/>
    </physiologicalReaction>
</comment>
<dbReference type="Gene3D" id="3.10.129.10">
    <property type="entry name" value="Hotdog Thioesterase"/>
    <property type="match status" value="1"/>
</dbReference>
<evidence type="ECO:0000256" key="2">
    <source>
        <dbReference type="ARBA" id="ARBA00004496"/>
    </source>
</evidence>
<evidence type="ECO:0000256" key="10">
    <source>
        <dbReference type="ARBA" id="ARBA00023098"/>
    </source>
</evidence>
<evidence type="ECO:0000256" key="8">
    <source>
        <dbReference type="ARBA" id="ARBA00022832"/>
    </source>
</evidence>
<dbReference type="CDD" id="cd03443">
    <property type="entry name" value="PaaI_thioesterase"/>
    <property type="match status" value="1"/>
</dbReference>
<comment type="catalytic activity">
    <reaction evidence="13">
        <text>(5Z,8Z,11Z,14Z)-eicosatetraenoyl-CoA + H2O = (5Z,8Z,11Z,14Z)-eicosatetraenoate + CoA + H(+)</text>
        <dbReference type="Rhea" id="RHEA:40151"/>
        <dbReference type="ChEBI" id="CHEBI:15377"/>
        <dbReference type="ChEBI" id="CHEBI:15378"/>
        <dbReference type="ChEBI" id="CHEBI:32395"/>
        <dbReference type="ChEBI" id="CHEBI:57287"/>
        <dbReference type="ChEBI" id="CHEBI:57368"/>
    </reaction>
    <physiologicalReaction direction="left-to-right" evidence="13">
        <dbReference type="Rhea" id="RHEA:40152"/>
    </physiologicalReaction>
</comment>
<keyword evidence="11" id="KW-0472">Membrane</keyword>
<comment type="catalytic activity">
    <reaction evidence="19">
        <text>octanoyl-CoA + H2O = octanoate + CoA + H(+)</text>
        <dbReference type="Rhea" id="RHEA:30143"/>
        <dbReference type="ChEBI" id="CHEBI:15377"/>
        <dbReference type="ChEBI" id="CHEBI:15378"/>
        <dbReference type="ChEBI" id="CHEBI:25646"/>
        <dbReference type="ChEBI" id="CHEBI:57287"/>
        <dbReference type="ChEBI" id="CHEBI:57386"/>
    </reaction>
    <physiologicalReaction direction="left-to-right" evidence="19">
        <dbReference type="Rhea" id="RHEA:30144"/>
    </physiologicalReaction>
</comment>
<keyword evidence="8" id="KW-0276">Fatty acid metabolism</keyword>
<dbReference type="InterPro" id="IPR029069">
    <property type="entry name" value="HotDog_dom_sf"/>
</dbReference>
<evidence type="ECO:0000256" key="1">
    <source>
        <dbReference type="ARBA" id="ARBA00004170"/>
    </source>
</evidence>
<evidence type="ECO:0000256" key="23">
    <source>
        <dbReference type="ARBA" id="ARBA00048180"/>
    </source>
</evidence>
<evidence type="ECO:0000256" key="15">
    <source>
        <dbReference type="ARBA" id="ARBA00038456"/>
    </source>
</evidence>
<keyword evidence="10" id="KW-0443">Lipid metabolism</keyword>
<dbReference type="AlphaFoldDB" id="A0A402B6G8"/>
<keyword evidence="7" id="KW-0378">Hydrolase</keyword>
<evidence type="ECO:0000256" key="11">
    <source>
        <dbReference type="ARBA" id="ARBA00023136"/>
    </source>
</evidence>
<proteinExistence type="inferred from homology"/>
<keyword evidence="5" id="KW-0963">Cytoplasm</keyword>
<comment type="catalytic activity">
    <reaction evidence="14">
        <text>(9Z)-octadecenoyl-CoA + H2O = (9Z)-octadecenoate + CoA + H(+)</text>
        <dbReference type="Rhea" id="RHEA:40139"/>
        <dbReference type="ChEBI" id="CHEBI:15377"/>
        <dbReference type="ChEBI" id="CHEBI:15378"/>
        <dbReference type="ChEBI" id="CHEBI:30823"/>
        <dbReference type="ChEBI" id="CHEBI:57287"/>
        <dbReference type="ChEBI" id="CHEBI:57387"/>
    </reaction>
    <physiologicalReaction direction="left-to-right" evidence="14">
        <dbReference type="Rhea" id="RHEA:40140"/>
    </physiologicalReaction>
</comment>
<evidence type="ECO:0000256" key="5">
    <source>
        <dbReference type="ARBA" id="ARBA00022490"/>
    </source>
</evidence>
<dbReference type="OrthoDB" id="9792301at2"/>
<accession>A0A402B6G8</accession>
<dbReference type="InterPro" id="IPR052365">
    <property type="entry name" value="THEM4/THEM5_acyl-CoA_thioest"/>
</dbReference>
<comment type="catalytic activity">
    <reaction evidence="20">
        <text>hexadecanoyl-CoA + H2O = hexadecanoate + CoA + H(+)</text>
        <dbReference type="Rhea" id="RHEA:16645"/>
        <dbReference type="ChEBI" id="CHEBI:7896"/>
        <dbReference type="ChEBI" id="CHEBI:15377"/>
        <dbReference type="ChEBI" id="CHEBI:15378"/>
        <dbReference type="ChEBI" id="CHEBI:57287"/>
        <dbReference type="ChEBI" id="CHEBI:57379"/>
        <dbReference type="EC" id="3.1.2.2"/>
    </reaction>
    <physiologicalReaction direction="left-to-right" evidence="20">
        <dbReference type="Rhea" id="RHEA:16646"/>
    </physiologicalReaction>
</comment>
<dbReference type="GO" id="GO:0016020">
    <property type="term" value="C:membrane"/>
    <property type="evidence" value="ECO:0007669"/>
    <property type="project" value="UniProtKB-SubCell"/>
</dbReference>
<reference evidence="26" key="1">
    <citation type="submission" date="2018-12" db="EMBL/GenBank/DDBJ databases">
        <title>Tengunoibacter tsumagoiensis gen. nov., sp. nov., Dictyobacter kobayashii sp. nov., D. alpinus sp. nov., and D. joshuensis sp. nov. and description of Dictyobacteraceae fam. nov. within the order Ktedonobacterales isolated from Tengu-no-mugimeshi.</title>
        <authorList>
            <person name="Wang C.M."/>
            <person name="Zheng Y."/>
            <person name="Sakai Y."/>
            <person name="Toyoda A."/>
            <person name="Minakuchi Y."/>
            <person name="Abe K."/>
            <person name="Yokota A."/>
            <person name="Yabe S."/>
        </authorList>
    </citation>
    <scope>NUCLEOTIDE SEQUENCE [LARGE SCALE GENOMIC DNA]</scope>
    <source>
        <strain evidence="26">Uno16</strain>
    </source>
</reference>
<comment type="subcellular location">
    <subcellularLocation>
        <location evidence="3">Cell projection</location>
        <location evidence="3">Ruffle membrane</location>
    </subcellularLocation>
    <subcellularLocation>
        <location evidence="2">Cytoplasm</location>
    </subcellularLocation>
    <subcellularLocation>
        <location evidence="1">Membrane</location>
        <topology evidence="1">Peripheral membrane protein</topology>
    </subcellularLocation>
</comment>
<evidence type="ECO:0000313" key="25">
    <source>
        <dbReference type="EMBL" id="GCE26963.1"/>
    </source>
</evidence>
<evidence type="ECO:0000313" key="26">
    <source>
        <dbReference type="Proteomes" id="UP000287171"/>
    </source>
</evidence>
<dbReference type="EMBL" id="BIFT01000001">
    <property type="protein sequence ID" value="GCE26963.1"/>
    <property type="molecule type" value="Genomic_DNA"/>
</dbReference>
<sequence length="160" mass="18052">MDLNDTTDYQRCFACGQHNPSSLKMTFRTEENTVVSDFRPREEHQGFPGVIHGGIIATALDEGLNRASVLADKPTWTMTGRLDIRYRRYVPYGPLLRVRASLVSRRGRMVQASGKLTLAEDESVVLAEAQGTFMALTPELLDTMMQEYPGMRAFFESEEN</sequence>
<evidence type="ECO:0000256" key="3">
    <source>
        <dbReference type="ARBA" id="ARBA00004632"/>
    </source>
</evidence>
<dbReference type="PANTHER" id="PTHR12418:SF19">
    <property type="entry name" value="ACYL-COENZYME A THIOESTERASE THEM4"/>
    <property type="match status" value="1"/>
</dbReference>
<evidence type="ECO:0000256" key="18">
    <source>
        <dbReference type="ARBA" id="ARBA00043210"/>
    </source>
</evidence>
<evidence type="ECO:0000256" key="12">
    <source>
        <dbReference type="ARBA" id="ARBA00023273"/>
    </source>
</evidence>
<evidence type="ECO:0000256" key="17">
    <source>
        <dbReference type="ARBA" id="ARBA00040123"/>
    </source>
</evidence>
<comment type="caution">
    <text evidence="25">The sequence shown here is derived from an EMBL/GenBank/DDBJ whole genome shotgun (WGS) entry which is preliminary data.</text>
</comment>
<evidence type="ECO:0000259" key="24">
    <source>
        <dbReference type="Pfam" id="PF03061"/>
    </source>
</evidence>
<keyword evidence="9" id="KW-0809">Transit peptide</keyword>
<evidence type="ECO:0000256" key="9">
    <source>
        <dbReference type="ARBA" id="ARBA00022946"/>
    </source>
</evidence>
<dbReference type="InterPro" id="IPR006683">
    <property type="entry name" value="Thioestr_dom"/>
</dbReference>
<evidence type="ECO:0000256" key="19">
    <source>
        <dbReference type="ARBA" id="ARBA00047588"/>
    </source>
</evidence>
<keyword evidence="4" id="KW-1003">Cell membrane</keyword>
<evidence type="ECO:0000256" key="20">
    <source>
        <dbReference type="ARBA" id="ARBA00047734"/>
    </source>
</evidence>